<dbReference type="Gene3D" id="3.40.50.1980">
    <property type="entry name" value="Nitrogenase molybdenum iron protein domain"/>
    <property type="match status" value="2"/>
</dbReference>
<evidence type="ECO:0000256" key="3">
    <source>
        <dbReference type="ARBA" id="ARBA00022448"/>
    </source>
</evidence>
<feature type="domain" description="Fe/B12 periplasmic-binding" evidence="5">
    <location>
        <begin position="63"/>
        <end position="318"/>
    </location>
</feature>
<comment type="similarity">
    <text evidence="2">Belongs to the bacterial solute-binding protein 8 family.</text>
</comment>
<dbReference type="Pfam" id="PF01497">
    <property type="entry name" value="Peripla_BP_2"/>
    <property type="match status" value="1"/>
</dbReference>
<keyword evidence="4" id="KW-0732">Signal</keyword>
<dbReference type="CDD" id="cd01138">
    <property type="entry name" value="FeuA"/>
    <property type="match status" value="1"/>
</dbReference>
<dbReference type="SUPFAM" id="SSF53807">
    <property type="entry name" value="Helical backbone' metal receptor"/>
    <property type="match status" value="1"/>
</dbReference>
<dbReference type="OrthoDB" id="2241086at2"/>
<keyword evidence="7" id="KW-1185">Reference proteome</keyword>
<reference evidence="6 7" key="1">
    <citation type="submission" date="2015-01" db="EMBL/GenBank/DDBJ databases">
        <title>Paenibacillus swuensis/DY6/whole genome sequencing.</title>
        <authorList>
            <person name="Kim M.K."/>
            <person name="Srinivasan S."/>
            <person name="Lee J.-J."/>
        </authorList>
    </citation>
    <scope>NUCLEOTIDE SEQUENCE [LARGE SCALE GENOMIC DNA]</scope>
    <source>
        <strain evidence="6 7">DY6</strain>
    </source>
</reference>
<dbReference type="EMBL" id="CP011388">
    <property type="protein sequence ID" value="ANE48692.1"/>
    <property type="molecule type" value="Genomic_DNA"/>
</dbReference>
<dbReference type="STRING" id="1178515.SY83_03340"/>
<evidence type="ECO:0000256" key="4">
    <source>
        <dbReference type="ARBA" id="ARBA00022729"/>
    </source>
</evidence>
<protein>
    <submittedName>
        <fullName evidence="6">Iron(3+)-hydroxamate-binding protein fhuD</fullName>
    </submittedName>
</protein>
<dbReference type="PROSITE" id="PS50983">
    <property type="entry name" value="FE_B12_PBP"/>
    <property type="match status" value="1"/>
</dbReference>
<gene>
    <name evidence="6" type="ORF">SY83_03340</name>
</gene>
<evidence type="ECO:0000259" key="5">
    <source>
        <dbReference type="PROSITE" id="PS50983"/>
    </source>
</evidence>
<dbReference type="RefSeq" id="WP_068610826.1">
    <property type="nucleotide sequence ID" value="NZ_CP011388.1"/>
</dbReference>
<organism evidence="6 7">
    <name type="scientific">Paenibacillus swuensis</name>
    <dbReference type="NCBI Taxonomy" id="1178515"/>
    <lineage>
        <taxon>Bacteria</taxon>
        <taxon>Bacillati</taxon>
        <taxon>Bacillota</taxon>
        <taxon>Bacilli</taxon>
        <taxon>Bacillales</taxon>
        <taxon>Paenibacillaceae</taxon>
        <taxon>Paenibacillus</taxon>
    </lineage>
</organism>
<proteinExistence type="inferred from homology"/>
<dbReference type="PANTHER" id="PTHR30532">
    <property type="entry name" value="IRON III DICITRATE-BINDING PERIPLASMIC PROTEIN"/>
    <property type="match status" value="1"/>
</dbReference>
<name>A0A172TNY2_9BACL</name>
<dbReference type="GO" id="GO:0030288">
    <property type="term" value="C:outer membrane-bounded periplasmic space"/>
    <property type="evidence" value="ECO:0007669"/>
    <property type="project" value="TreeGrafter"/>
</dbReference>
<dbReference type="InterPro" id="IPR051313">
    <property type="entry name" value="Bact_iron-sidero_bind"/>
</dbReference>
<dbReference type="PATRIC" id="fig|1178515.4.peg.658"/>
<evidence type="ECO:0000313" key="7">
    <source>
        <dbReference type="Proteomes" id="UP000076927"/>
    </source>
</evidence>
<dbReference type="InterPro" id="IPR002491">
    <property type="entry name" value="ABC_transptr_periplasmic_BD"/>
</dbReference>
<dbReference type="Proteomes" id="UP000076927">
    <property type="component" value="Chromosome"/>
</dbReference>
<dbReference type="PANTHER" id="PTHR30532:SF26">
    <property type="entry name" value="IRON(3+)-HYDROXAMATE-BINDING PROTEIN FHUD"/>
    <property type="match status" value="1"/>
</dbReference>
<sequence>MLTLILILVLAACGGGAEKNNTNGNSAKNGNNAANGNAQSGDETGTVVYKAANGDVEIPKNPKRIVLLADYFGYFQQLGIKPVGVSNYSFQNPFYEGLLDGVENLGDGKSAEKILALQPDLILTWDPNSVEAMKKIAPTVLIEFGKLNYKEQLREFGRMTGTLDQAEAWLTSWETKIAEVKPKVQEAVGDKTISIMQIDAKNVYVFGDKFGRGGEIIYGELGLNSTALTKAETIDKGPGYATVSLEKVPDFAGDYMFTSSWSMEKDGSEVYNTPVWKNLPAVKSGNVFNIHPIGYYFNDPISMEGQLKFIVESLTGQPM</sequence>
<evidence type="ECO:0000313" key="6">
    <source>
        <dbReference type="EMBL" id="ANE48692.1"/>
    </source>
</evidence>
<dbReference type="AlphaFoldDB" id="A0A172TNY2"/>
<evidence type="ECO:0000256" key="2">
    <source>
        <dbReference type="ARBA" id="ARBA00008814"/>
    </source>
</evidence>
<comment type="subcellular location">
    <subcellularLocation>
        <location evidence="1">Cell envelope</location>
    </subcellularLocation>
</comment>
<dbReference type="KEGG" id="pswu:SY83_03340"/>
<evidence type="ECO:0000256" key="1">
    <source>
        <dbReference type="ARBA" id="ARBA00004196"/>
    </source>
</evidence>
<dbReference type="GO" id="GO:1901678">
    <property type="term" value="P:iron coordination entity transport"/>
    <property type="evidence" value="ECO:0007669"/>
    <property type="project" value="UniProtKB-ARBA"/>
</dbReference>
<keyword evidence="3" id="KW-0813">Transport</keyword>
<accession>A0A172TNY2</accession>